<evidence type="ECO:0000256" key="7">
    <source>
        <dbReference type="ARBA" id="ARBA00022912"/>
    </source>
</evidence>
<proteinExistence type="inferred from homology"/>
<dbReference type="PROSITE" id="PS51746">
    <property type="entry name" value="PPM_2"/>
    <property type="match status" value="1"/>
</dbReference>
<dbReference type="eggNOG" id="KOG0698">
    <property type="taxonomic scope" value="Eukaryota"/>
</dbReference>
<evidence type="ECO:0000256" key="10">
    <source>
        <dbReference type="ARBA" id="ARBA00074087"/>
    </source>
</evidence>
<feature type="compositionally biased region" description="Polar residues" evidence="12">
    <location>
        <begin position="413"/>
        <end position="424"/>
    </location>
</feature>
<dbReference type="Gene3D" id="3.60.40.10">
    <property type="entry name" value="PPM-type phosphatase domain"/>
    <property type="match status" value="1"/>
</dbReference>
<dbReference type="InterPro" id="IPR001932">
    <property type="entry name" value="PPM-type_phosphatase-like_dom"/>
</dbReference>
<gene>
    <name evidence="14" type="ORF">SETTUDRAFT_29015</name>
</gene>
<dbReference type="AlphaFoldDB" id="R0JY42"/>
<comment type="cofactor">
    <cofactor evidence="2">
        <name>Mg(2+)</name>
        <dbReference type="ChEBI" id="CHEBI:18420"/>
    </cofactor>
</comment>
<dbReference type="HOGENOM" id="CLU_013173_4_3_1"/>
<accession>R0JY42</accession>
<evidence type="ECO:0000256" key="1">
    <source>
        <dbReference type="ARBA" id="ARBA00001936"/>
    </source>
</evidence>
<evidence type="ECO:0000256" key="6">
    <source>
        <dbReference type="ARBA" id="ARBA00022801"/>
    </source>
</evidence>
<dbReference type="CDD" id="cd00143">
    <property type="entry name" value="PP2Cc"/>
    <property type="match status" value="1"/>
</dbReference>
<dbReference type="Pfam" id="PF00481">
    <property type="entry name" value="PP2C"/>
    <property type="match status" value="1"/>
</dbReference>
<evidence type="ECO:0000259" key="13">
    <source>
        <dbReference type="PROSITE" id="PS51746"/>
    </source>
</evidence>
<dbReference type="SUPFAM" id="SSF81606">
    <property type="entry name" value="PP2C-like"/>
    <property type="match status" value="1"/>
</dbReference>
<dbReference type="SMART" id="SM00332">
    <property type="entry name" value="PP2Cc"/>
    <property type="match status" value="1"/>
</dbReference>
<comment type="catalytic activity">
    <reaction evidence="9">
        <text>O-phospho-L-threonyl-[protein] + H2O = L-threonyl-[protein] + phosphate</text>
        <dbReference type="Rhea" id="RHEA:47004"/>
        <dbReference type="Rhea" id="RHEA-COMP:11060"/>
        <dbReference type="Rhea" id="RHEA-COMP:11605"/>
        <dbReference type="ChEBI" id="CHEBI:15377"/>
        <dbReference type="ChEBI" id="CHEBI:30013"/>
        <dbReference type="ChEBI" id="CHEBI:43474"/>
        <dbReference type="ChEBI" id="CHEBI:61977"/>
        <dbReference type="EC" id="3.1.3.16"/>
    </reaction>
    <physiologicalReaction direction="left-to-right" evidence="9">
        <dbReference type="Rhea" id="RHEA:47005"/>
    </physiologicalReaction>
</comment>
<evidence type="ECO:0000313" key="15">
    <source>
        <dbReference type="Proteomes" id="UP000016935"/>
    </source>
</evidence>
<dbReference type="PANTHER" id="PTHR13832">
    <property type="entry name" value="PROTEIN PHOSPHATASE 2C"/>
    <property type="match status" value="1"/>
</dbReference>
<sequence length="453" mass="49107">MGQTLSEPVVDKKSENGDGESLIYGVSSMQGWRISMEDAHAAVLDFNAEDGKPTSGDKRLAFFGVYDGHGGDKVALYAGEQLHKIVAKQEAFKEGDIKKALQDGFLATDREILCDPKYEEEVSGCTASVGVLSKDKIYVANAGDSRTVLGVKGRAKPLSFDHKPQNEAEKARIQAAGGFVDFGRVNGNLALSRAIGDFEFKKSADLPPEQQIVTAYPDVEIHDINPDDEFLIVACDGIWDCQSSQAVVEFVRRGIVAKQDLASICENMMDNCLASNSDTGGVGCDNMTMIIVGLLQGRTKEQWYEDIAKRVANGEGLSEFRGPGVHHRIDDSPDDIDMDLDSRFRPGNSNGGRIILLGDGTEVSTGDNEAEMFDHEDEDKDLDSQVNKYNQAADSKSRQDRQGTPGPQHESKVQVTESPSSVQTDRSDAPEPQSKEAQANQQPDAGAAQASKK</sequence>
<evidence type="ECO:0000256" key="12">
    <source>
        <dbReference type="SAM" id="MobiDB-lite"/>
    </source>
</evidence>
<dbReference type="RefSeq" id="XP_008026537.1">
    <property type="nucleotide sequence ID" value="XM_008028346.1"/>
</dbReference>
<evidence type="ECO:0000256" key="9">
    <source>
        <dbReference type="ARBA" id="ARBA00048832"/>
    </source>
</evidence>
<dbReference type="InterPro" id="IPR000222">
    <property type="entry name" value="PP2C_BS"/>
</dbReference>
<reference evidence="14 15" key="2">
    <citation type="journal article" date="2013" name="PLoS Genet.">
        <title>Comparative genome structure, secondary metabolite, and effector coding capacity across Cochliobolus pathogens.</title>
        <authorList>
            <person name="Condon B.J."/>
            <person name="Leng Y."/>
            <person name="Wu D."/>
            <person name="Bushley K.E."/>
            <person name="Ohm R.A."/>
            <person name="Otillar R."/>
            <person name="Martin J."/>
            <person name="Schackwitz W."/>
            <person name="Grimwood J."/>
            <person name="MohdZainudin N."/>
            <person name="Xue C."/>
            <person name="Wang R."/>
            <person name="Manning V.A."/>
            <person name="Dhillon B."/>
            <person name="Tu Z.J."/>
            <person name="Steffenson B.J."/>
            <person name="Salamov A."/>
            <person name="Sun H."/>
            <person name="Lowry S."/>
            <person name="LaButti K."/>
            <person name="Han J."/>
            <person name="Copeland A."/>
            <person name="Lindquist E."/>
            <person name="Barry K."/>
            <person name="Schmutz J."/>
            <person name="Baker S.E."/>
            <person name="Ciuffetti L.M."/>
            <person name="Grigoriev I.V."/>
            <person name="Zhong S."/>
            <person name="Turgeon B.G."/>
        </authorList>
    </citation>
    <scope>NUCLEOTIDE SEQUENCE [LARGE SCALE GENOMIC DNA]</scope>
    <source>
        <strain evidence="15">28A</strain>
    </source>
</reference>
<evidence type="ECO:0000313" key="14">
    <source>
        <dbReference type="EMBL" id="EOA85838.1"/>
    </source>
</evidence>
<feature type="region of interest" description="Disordered" evidence="12">
    <location>
        <begin position="388"/>
        <end position="453"/>
    </location>
</feature>
<feature type="domain" description="PPM-type phosphatase" evidence="13">
    <location>
        <begin position="23"/>
        <end position="294"/>
    </location>
</feature>
<dbReference type="GeneID" id="19403304"/>
<reference evidence="14 15" key="1">
    <citation type="journal article" date="2012" name="PLoS Pathog.">
        <title>Diverse lifestyles and strategies of plant pathogenesis encoded in the genomes of eighteen Dothideomycetes fungi.</title>
        <authorList>
            <person name="Ohm R.A."/>
            <person name="Feau N."/>
            <person name="Henrissat B."/>
            <person name="Schoch C.L."/>
            <person name="Horwitz B.A."/>
            <person name="Barry K.W."/>
            <person name="Condon B.J."/>
            <person name="Copeland A.C."/>
            <person name="Dhillon B."/>
            <person name="Glaser F."/>
            <person name="Hesse C.N."/>
            <person name="Kosti I."/>
            <person name="LaButti K."/>
            <person name="Lindquist E.A."/>
            <person name="Lucas S."/>
            <person name="Salamov A.A."/>
            <person name="Bradshaw R.E."/>
            <person name="Ciuffetti L."/>
            <person name="Hamelin R.C."/>
            <person name="Kema G.H.J."/>
            <person name="Lawrence C."/>
            <person name="Scott J.A."/>
            <person name="Spatafora J.W."/>
            <person name="Turgeon B.G."/>
            <person name="de Wit P.J.G.M."/>
            <person name="Zhong S."/>
            <person name="Goodwin S.B."/>
            <person name="Grigoriev I.V."/>
        </authorList>
    </citation>
    <scope>NUCLEOTIDE SEQUENCE [LARGE SCALE GENOMIC DNA]</scope>
    <source>
        <strain evidence="15">28A</strain>
    </source>
</reference>
<comment type="similarity">
    <text evidence="3 11">Belongs to the PP2C family.</text>
</comment>
<comment type="cofactor">
    <cofactor evidence="1">
        <name>Mn(2+)</name>
        <dbReference type="ChEBI" id="CHEBI:29035"/>
    </cofactor>
</comment>
<keyword evidence="15" id="KW-1185">Reference proteome</keyword>
<dbReference type="PROSITE" id="PS01032">
    <property type="entry name" value="PPM_1"/>
    <property type="match status" value="1"/>
</dbReference>
<keyword evidence="8" id="KW-0464">Manganese</keyword>
<protein>
    <recommendedName>
        <fullName evidence="10">Protein phosphatase 2C homolog 2</fullName>
        <ecNumber evidence="4">3.1.3.16</ecNumber>
    </recommendedName>
</protein>
<dbReference type="InterPro" id="IPR015655">
    <property type="entry name" value="PP2C"/>
</dbReference>
<dbReference type="FunFam" id="3.60.40.10:FF:000016">
    <property type="entry name" value="Protein phosphatase 2C"/>
    <property type="match status" value="1"/>
</dbReference>
<dbReference type="InterPro" id="IPR036457">
    <property type="entry name" value="PPM-type-like_dom_sf"/>
</dbReference>
<dbReference type="GO" id="GO:0004722">
    <property type="term" value="F:protein serine/threonine phosphatase activity"/>
    <property type="evidence" value="ECO:0007669"/>
    <property type="project" value="UniProtKB-EC"/>
</dbReference>
<evidence type="ECO:0000256" key="8">
    <source>
        <dbReference type="ARBA" id="ARBA00023211"/>
    </source>
</evidence>
<organism evidence="14 15">
    <name type="scientific">Exserohilum turcicum (strain 28A)</name>
    <name type="common">Northern leaf blight fungus</name>
    <name type="synonym">Setosphaeria turcica</name>
    <dbReference type="NCBI Taxonomy" id="671987"/>
    <lineage>
        <taxon>Eukaryota</taxon>
        <taxon>Fungi</taxon>
        <taxon>Dikarya</taxon>
        <taxon>Ascomycota</taxon>
        <taxon>Pezizomycotina</taxon>
        <taxon>Dothideomycetes</taxon>
        <taxon>Pleosporomycetidae</taxon>
        <taxon>Pleosporales</taxon>
        <taxon>Pleosporineae</taxon>
        <taxon>Pleosporaceae</taxon>
        <taxon>Exserohilum</taxon>
    </lineage>
</organism>
<evidence type="ECO:0000256" key="11">
    <source>
        <dbReference type="RuleBase" id="RU003465"/>
    </source>
</evidence>
<evidence type="ECO:0000256" key="5">
    <source>
        <dbReference type="ARBA" id="ARBA00022723"/>
    </source>
</evidence>
<name>R0JY42_EXST2</name>
<evidence type="ECO:0000256" key="2">
    <source>
        <dbReference type="ARBA" id="ARBA00001946"/>
    </source>
</evidence>
<dbReference type="EMBL" id="KB908637">
    <property type="protein sequence ID" value="EOA85838.1"/>
    <property type="molecule type" value="Genomic_DNA"/>
</dbReference>
<evidence type="ECO:0000256" key="4">
    <source>
        <dbReference type="ARBA" id="ARBA00013081"/>
    </source>
</evidence>
<dbReference type="GO" id="GO:0046872">
    <property type="term" value="F:metal ion binding"/>
    <property type="evidence" value="ECO:0007669"/>
    <property type="project" value="UniProtKB-KW"/>
</dbReference>
<dbReference type="OrthoDB" id="10264738at2759"/>
<feature type="region of interest" description="Disordered" evidence="12">
    <location>
        <begin position="343"/>
        <end position="367"/>
    </location>
</feature>
<dbReference type="PANTHER" id="PTHR13832:SF565">
    <property type="entry name" value="AT28366P-RELATED"/>
    <property type="match status" value="1"/>
</dbReference>
<dbReference type="STRING" id="671987.R0JY42"/>
<keyword evidence="5" id="KW-0479">Metal-binding</keyword>
<dbReference type="EC" id="3.1.3.16" evidence="4"/>
<evidence type="ECO:0000256" key="3">
    <source>
        <dbReference type="ARBA" id="ARBA00006702"/>
    </source>
</evidence>
<keyword evidence="7 11" id="KW-0904">Protein phosphatase</keyword>
<dbReference type="Proteomes" id="UP000016935">
    <property type="component" value="Unassembled WGS sequence"/>
</dbReference>
<keyword evidence="6 11" id="KW-0378">Hydrolase</keyword>